<evidence type="ECO:0000313" key="1">
    <source>
        <dbReference type="Proteomes" id="UP000095287"/>
    </source>
</evidence>
<proteinExistence type="predicted"/>
<organism evidence="1 2">
    <name type="scientific">Steinernema glaseri</name>
    <dbReference type="NCBI Taxonomy" id="37863"/>
    <lineage>
        <taxon>Eukaryota</taxon>
        <taxon>Metazoa</taxon>
        <taxon>Ecdysozoa</taxon>
        <taxon>Nematoda</taxon>
        <taxon>Chromadorea</taxon>
        <taxon>Rhabditida</taxon>
        <taxon>Tylenchina</taxon>
        <taxon>Panagrolaimomorpha</taxon>
        <taxon>Strongyloidoidea</taxon>
        <taxon>Steinernematidae</taxon>
        <taxon>Steinernema</taxon>
    </lineage>
</organism>
<dbReference type="AlphaFoldDB" id="A0A1I7ZBC1"/>
<evidence type="ECO:0000313" key="2">
    <source>
        <dbReference type="WBParaSite" id="L893_g24455.t1"/>
    </source>
</evidence>
<name>A0A1I7ZBC1_9BILA</name>
<dbReference type="WBParaSite" id="L893_g24455.t1">
    <property type="protein sequence ID" value="L893_g24455.t1"/>
    <property type="gene ID" value="L893_g24455"/>
</dbReference>
<protein>
    <submittedName>
        <fullName evidence="2">Uncharacterized protein</fullName>
    </submittedName>
</protein>
<sequence>MNTCKWEAFTHVQKKERKGKRPFPTSVGKFHILLEFPERAEQNTKDLCVQDQGSEYKEIIRNCAEEKEKKE</sequence>
<keyword evidence="1" id="KW-1185">Reference proteome</keyword>
<accession>A0A1I7ZBC1</accession>
<reference evidence="2" key="1">
    <citation type="submission" date="2016-11" db="UniProtKB">
        <authorList>
            <consortium name="WormBaseParasite"/>
        </authorList>
    </citation>
    <scope>IDENTIFICATION</scope>
</reference>
<dbReference type="Proteomes" id="UP000095287">
    <property type="component" value="Unplaced"/>
</dbReference>